<sequence>ENMEALKNSLTRQSNTRFVSVGDLTIDRLYPIIKMENRETQ</sequence>
<dbReference type="AlphaFoldDB" id="A0A6G0VN07"/>
<dbReference type="Proteomes" id="UP000478052">
    <property type="component" value="Unassembled WGS sequence"/>
</dbReference>
<protein>
    <submittedName>
        <fullName evidence="1">Uncharacterized protein</fullName>
    </submittedName>
</protein>
<keyword evidence="2" id="KW-1185">Reference proteome</keyword>
<name>A0A6G0VN07_APHCR</name>
<comment type="caution">
    <text evidence="1">The sequence shown here is derived from an EMBL/GenBank/DDBJ whole genome shotgun (WGS) entry which is preliminary data.</text>
</comment>
<reference evidence="1 2" key="1">
    <citation type="submission" date="2019-08" db="EMBL/GenBank/DDBJ databases">
        <title>Whole genome of Aphis craccivora.</title>
        <authorList>
            <person name="Voronova N.V."/>
            <person name="Shulinski R.S."/>
            <person name="Bandarenka Y.V."/>
            <person name="Zhorov D.G."/>
            <person name="Warner D."/>
        </authorList>
    </citation>
    <scope>NUCLEOTIDE SEQUENCE [LARGE SCALE GENOMIC DNA]</scope>
    <source>
        <strain evidence="1">180601</strain>
        <tissue evidence="1">Whole Body</tissue>
    </source>
</reference>
<gene>
    <name evidence="1" type="ORF">FWK35_00039115</name>
</gene>
<dbReference type="EMBL" id="VUJU01014294">
    <property type="protein sequence ID" value="KAF0702400.1"/>
    <property type="molecule type" value="Genomic_DNA"/>
</dbReference>
<organism evidence="1 2">
    <name type="scientific">Aphis craccivora</name>
    <name type="common">Cowpea aphid</name>
    <dbReference type="NCBI Taxonomy" id="307492"/>
    <lineage>
        <taxon>Eukaryota</taxon>
        <taxon>Metazoa</taxon>
        <taxon>Ecdysozoa</taxon>
        <taxon>Arthropoda</taxon>
        <taxon>Hexapoda</taxon>
        <taxon>Insecta</taxon>
        <taxon>Pterygota</taxon>
        <taxon>Neoptera</taxon>
        <taxon>Paraneoptera</taxon>
        <taxon>Hemiptera</taxon>
        <taxon>Sternorrhyncha</taxon>
        <taxon>Aphidomorpha</taxon>
        <taxon>Aphidoidea</taxon>
        <taxon>Aphididae</taxon>
        <taxon>Aphidini</taxon>
        <taxon>Aphis</taxon>
        <taxon>Aphis</taxon>
    </lineage>
</organism>
<proteinExistence type="predicted"/>
<accession>A0A6G0VN07</accession>
<evidence type="ECO:0000313" key="2">
    <source>
        <dbReference type="Proteomes" id="UP000478052"/>
    </source>
</evidence>
<evidence type="ECO:0000313" key="1">
    <source>
        <dbReference type="EMBL" id="KAF0702400.1"/>
    </source>
</evidence>
<feature type="non-terminal residue" evidence="1">
    <location>
        <position position="1"/>
    </location>
</feature>